<evidence type="ECO:0000256" key="10">
    <source>
        <dbReference type="HAMAP-Rule" id="MF_00493"/>
    </source>
</evidence>
<dbReference type="PANTHER" id="PTHR10683:SF31">
    <property type="entry name" value="TRANSALDOLASE"/>
    <property type="match status" value="1"/>
</dbReference>
<evidence type="ECO:0000256" key="2">
    <source>
        <dbReference type="ARBA" id="ARBA00004496"/>
    </source>
</evidence>
<dbReference type="PANTHER" id="PTHR10683">
    <property type="entry name" value="TRANSALDOLASE"/>
    <property type="match status" value="1"/>
</dbReference>
<dbReference type="PIRSF" id="PIRSF036915">
    <property type="entry name" value="Trnald_Bac_Plnt"/>
    <property type="match status" value="1"/>
</dbReference>
<organism evidence="11 12">
    <name type="scientific">Banduia mediterranea</name>
    <dbReference type="NCBI Taxonomy" id="3075609"/>
    <lineage>
        <taxon>Bacteria</taxon>
        <taxon>Pseudomonadati</taxon>
        <taxon>Pseudomonadota</taxon>
        <taxon>Gammaproteobacteria</taxon>
        <taxon>Nevskiales</taxon>
        <taxon>Algiphilaceae</taxon>
        <taxon>Banduia</taxon>
    </lineage>
</organism>
<comment type="subcellular location">
    <subcellularLocation>
        <location evidence="2 10">Cytoplasm</location>
    </subcellularLocation>
</comment>
<evidence type="ECO:0000256" key="6">
    <source>
        <dbReference type="ARBA" id="ARBA00022490"/>
    </source>
</evidence>
<name>A0ABU2WKY4_9GAMM</name>
<sequence length="383" mass="41379">MSHLKQLSSLGQSVWLDFIRRKLLSSGELARLIADDGLRGLTSNPAIFEKAIGGSNDYDAALETFVDLGIHDPRQIFEALAVTDIQHAADLFLGVYHESQATDGYVSLEVSPQLANDASATINEARRLWAAVNRPNLMIKVPGTASSLAAIRRLIGEGINVNVTLLFSRSAYREVARAYIDGIADLIKQGGDPRRVASVASFFISRIDAQVDAEIEARIAGGDPDAAGLQALTGKLAIANAKLAYLDYLELFSSDRWEAMAAQGAQTQRLLWASTGTKNPSYRDTLYVDELIGEHTVNTMPPATMDAFRDHGAAADTLGDRIEQAREQIKAAAKLAIPLEAITDRLVREGIKQFEDADAKLIAAVQAKVDAIRSGKSTEPLHG</sequence>
<dbReference type="InterPro" id="IPR013785">
    <property type="entry name" value="Aldolase_TIM"/>
</dbReference>
<evidence type="ECO:0000256" key="3">
    <source>
        <dbReference type="ARBA" id="ARBA00004857"/>
    </source>
</evidence>
<dbReference type="NCBIfam" id="NF002881">
    <property type="entry name" value="PRK03343.1"/>
    <property type="match status" value="1"/>
</dbReference>
<dbReference type="NCBIfam" id="TIGR00876">
    <property type="entry name" value="tal_mycobact"/>
    <property type="match status" value="1"/>
</dbReference>
<dbReference type="CDD" id="cd00955">
    <property type="entry name" value="Transaldolase_like"/>
    <property type="match status" value="1"/>
</dbReference>
<accession>A0ABU2WKY4</accession>
<keyword evidence="12" id="KW-1185">Reference proteome</keyword>
<dbReference type="EC" id="2.2.1.2" evidence="5 10"/>
<dbReference type="HAMAP" id="MF_00493">
    <property type="entry name" value="Transaldolase_2"/>
    <property type="match status" value="1"/>
</dbReference>
<comment type="pathway">
    <text evidence="3 10">Carbohydrate degradation; pentose phosphate pathway; D-glyceraldehyde 3-phosphate and beta-D-fructose 6-phosphate from D-ribose 5-phosphate and D-xylulose 5-phosphate (non-oxidative stage): step 2/3.</text>
</comment>
<dbReference type="InterPro" id="IPR001585">
    <property type="entry name" value="TAL/FSA"/>
</dbReference>
<feature type="active site" description="Schiff-base intermediate with substrate" evidence="10">
    <location>
        <position position="140"/>
    </location>
</feature>
<protein>
    <recommendedName>
        <fullName evidence="5 10">Transaldolase</fullName>
        <ecNumber evidence="5 10">2.2.1.2</ecNumber>
    </recommendedName>
</protein>
<evidence type="ECO:0000313" key="11">
    <source>
        <dbReference type="EMBL" id="MDT0498284.1"/>
    </source>
</evidence>
<dbReference type="Gene3D" id="3.20.20.70">
    <property type="entry name" value="Aldolase class I"/>
    <property type="match status" value="1"/>
</dbReference>
<evidence type="ECO:0000256" key="1">
    <source>
        <dbReference type="ARBA" id="ARBA00003518"/>
    </source>
</evidence>
<dbReference type="EMBL" id="JAVRIC010000019">
    <property type="protein sequence ID" value="MDT0498284.1"/>
    <property type="molecule type" value="Genomic_DNA"/>
</dbReference>
<comment type="similarity">
    <text evidence="4 10">Belongs to the transaldolase family. Type 2 subfamily.</text>
</comment>
<evidence type="ECO:0000256" key="9">
    <source>
        <dbReference type="ARBA" id="ARBA00023270"/>
    </source>
</evidence>
<reference evidence="11 12" key="1">
    <citation type="submission" date="2023-09" db="EMBL/GenBank/DDBJ databases">
        <authorList>
            <person name="Rey-Velasco X."/>
        </authorList>
    </citation>
    <scope>NUCLEOTIDE SEQUENCE [LARGE SCALE GENOMIC DNA]</scope>
    <source>
        <strain evidence="11 12">W345</strain>
    </source>
</reference>
<evidence type="ECO:0000256" key="7">
    <source>
        <dbReference type="ARBA" id="ARBA00022679"/>
    </source>
</evidence>
<proteinExistence type="inferred from homology"/>
<comment type="caution">
    <text evidence="11">The sequence shown here is derived from an EMBL/GenBank/DDBJ whole genome shotgun (WGS) entry which is preliminary data.</text>
</comment>
<keyword evidence="7 10" id="KW-0808">Transferase</keyword>
<keyword evidence="9 10" id="KW-0704">Schiff base</keyword>
<evidence type="ECO:0000256" key="4">
    <source>
        <dbReference type="ARBA" id="ARBA00008426"/>
    </source>
</evidence>
<dbReference type="Pfam" id="PF00923">
    <property type="entry name" value="TAL_FSA"/>
    <property type="match status" value="1"/>
</dbReference>
<dbReference type="GO" id="GO:0004801">
    <property type="term" value="F:transaldolase activity"/>
    <property type="evidence" value="ECO:0007669"/>
    <property type="project" value="UniProtKB-EC"/>
</dbReference>
<dbReference type="SUPFAM" id="SSF51569">
    <property type="entry name" value="Aldolase"/>
    <property type="match status" value="1"/>
</dbReference>
<evidence type="ECO:0000313" key="12">
    <source>
        <dbReference type="Proteomes" id="UP001254608"/>
    </source>
</evidence>
<keyword evidence="8 10" id="KW-0570">Pentose shunt</keyword>
<evidence type="ECO:0000256" key="5">
    <source>
        <dbReference type="ARBA" id="ARBA00013151"/>
    </source>
</evidence>
<dbReference type="InterPro" id="IPR004732">
    <property type="entry name" value="Transaldolase_2"/>
</dbReference>
<comment type="function">
    <text evidence="1 10">Transaldolase is important for the balance of metabolites in the pentose-phosphate pathway.</text>
</comment>
<keyword evidence="6 10" id="KW-0963">Cytoplasm</keyword>
<comment type="catalytic activity">
    <reaction evidence="10">
        <text>D-sedoheptulose 7-phosphate + D-glyceraldehyde 3-phosphate = D-erythrose 4-phosphate + beta-D-fructose 6-phosphate</text>
        <dbReference type="Rhea" id="RHEA:17053"/>
        <dbReference type="ChEBI" id="CHEBI:16897"/>
        <dbReference type="ChEBI" id="CHEBI:57483"/>
        <dbReference type="ChEBI" id="CHEBI:57634"/>
        <dbReference type="ChEBI" id="CHEBI:59776"/>
        <dbReference type="EC" id="2.2.1.2"/>
    </reaction>
</comment>
<dbReference type="Proteomes" id="UP001254608">
    <property type="component" value="Unassembled WGS sequence"/>
</dbReference>
<evidence type="ECO:0000256" key="8">
    <source>
        <dbReference type="ARBA" id="ARBA00023126"/>
    </source>
</evidence>
<dbReference type="RefSeq" id="WP_311365684.1">
    <property type="nucleotide sequence ID" value="NZ_JAVRIC010000019.1"/>
</dbReference>
<gene>
    <name evidence="10 11" type="primary">tal</name>
    <name evidence="11" type="ORF">RM530_13050</name>
</gene>